<proteinExistence type="predicted"/>
<dbReference type="SUPFAM" id="SSF101852">
    <property type="entry name" value="Bacterial fluorinating enzyme, C-terminal domain"/>
    <property type="match status" value="1"/>
</dbReference>
<name>A0A1F7GVM4_9BACT</name>
<comment type="caution">
    <text evidence="2">The sequence shown here is derived from an EMBL/GenBank/DDBJ whole genome shotgun (WGS) entry which is preliminary data.</text>
</comment>
<protein>
    <recommendedName>
        <fullName evidence="1">S-adenosyl-l-methionine hydroxide adenosyltransferase C-terminal domain-containing protein</fullName>
    </recommendedName>
</protein>
<sequence>MRKLIVIGDYCRDTVVCQEIRSSVDGFLKNQKESKISFISVTPSTIHTSYVLQQIVLTEERYGIPEETVFFVNTDPRIERDSYAPEAEGSKGVIIKLVSGIYVTGPNSGFCFSMIKERIQAVFTYEPLSKGSQFRSRDNYPRIIAHLMDYMEDELETDSSSKDIIKELKGFYVGHIDNYGNIKTTITHEDLKGKLSIGDVSVIEINNTKQEAKYVDNLFGGRVGQLVIYPGSSGRPDNPYMEISCWSHFGDTKQGEAAKTGKDFFEGISPGSSITIDL</sequence>
<dbReference type="InterPro" id="IPR023227">
    <property type="entry name" value="SAM_OH_AdoTrfase_C_sf"/>
</dbReference>
<dbReference type="InterPro" id="IPR046470">
    <property type="entry name" value="SAM_HAT_C"/>
</dbReference>
<dbReference type="EMBL" id="MFZM01000030">
    <property type="protein sequence ID" value="OGK22933.1"/>
    <property type="molecule type" value="Genomic_DNA"/>
</dbReference>
<reference evidence="2 3" key="1">
    <citation type="journal article" date="2016" name="Nat. Commun.">
        <title>Thousands of microbial genomes shed light on interconnected biogeochemical processes in an aquifer system.</title>
        <authorList>
            <person name="Anantharaman K."/>
            <person name="Brown C.T."/>
            <person name="Hug L.A."/>
            <person name="Sharon I."/>
            <person name="Castelle C.J."/>
            <person name="Probst A.J."/>
            <person name="Thomas B.C."/>
            <person name="Singh A."/>
            <person name="Wilkins M.J."/>
            <person name="Karaoz U."/>
            <person name="Brodie E.L."/>
            <person name="Williams K.H."/>
            <person name="Hubbard S.S."/>
            <person name="Banfield J.F."/>
        </authorList>
    </citation>
    <scope>NUCLEOTIDE SEQUENCE [LARGE SCALE GENOMIC DNA]</scope>
</reference>
<evidence type="ECO:0000313" key="2">
    <source>
        <dbReference type="EMBL" id="OGK22933.1"/>
    </source>
</evidence>
<feature type="domain" description="S-adenosyl-l-methionine hydroxide adenosyltransferase C-terminal" evidence="1">
    <location>
        <begin position="173"/>
        <end position="235"/>
    </location>
</feature>
<accession>A0A1F7GVM4</accession>
<dbReference type="Gene3D" id="2.40.30.90">
    <property type="entry name" value="Bacterial fluorinating enzyme like"/>
    <property type="match status" value="1"/>
</dbReference>
<dbReference type="AlphaFoldDB" id="A0A1F7GVM4"/>
<gene>
    <name evidence="2" type="ORF">A3C24_03680</name>
</gene>
<evidence type="ECO:0000259" key="1">
    <source>
        <dbReference type="Pfam" id="PF20257"/>
    </source>
</evidence>
<dbReference type="Proteomes" id="UP000177159">
    <property type="component" value="Unassembled WGS sequence"/>
</dbReference>
<evidence type="ECO:0000313" key="3">
    <source>
        <dbReference type="Proteomes" id="UP000177159"/>
    </source>
</evidence>
<organism evidence="2 3">
    <name type="scientific">Candidatus Roizmanbacteria bacterium RIFCSPHIGHO2_02_FULL_37_24</name>
    <dbReference type="NCBI Taxonomy" id="1802037"/>
    <lineage>
        <taxon>Bacteria</taxon>
        <taxon>Candidatus Roizmaniibacteriota</taxon>
    </lineage>
</organism>
<dbReference type="Pfam" id="PF20257">
    <property type="entry name" value="SAM_HAT_C"/>
    <property type="match status" value="1"/>
</dbReference>